<evidence type="ECO:0000259" key="8">
    <source>
        <dbReference type="PROSITE" id="PS50928"/>
    </source>
</evidence>
<dbReference type="PROSITE" id="PS50928">
    <property type="entry name" value="ABC_TM1"/>
    <property type="match status" value="1"/>
</dbReference>
<evidence type="ECO:0000313" key="10">
    <source>
        <dbReference type="Proteomes" id="UP001464378"/>
    </source>
</evidence>
<dbReference type="PANTHER" id="PTHR43163:SF6">
    <property type="entry name" value="DIPEPTIDE TRANSPORT SYSTEM PERMEASE PROTEIN DPPB-RELATED"/>
    <property type="match status" value="1"/>
</dbReference>
<feature type="transmembrane region" description="Helical" evidence="7">
    <location>
        <begin position="102"/>
        <end position="123"/>
    </location>
</feature>
<reference evidence="9 10" key="1">
    <citation type="submission" date="2024-03" db="EMBL/GenBank/DDBJ databases">
        <title>Human intestinal bacterial collection.</title>
        <authorList>
            <person name="Pauvert C."/>
            <person name="Hitch T.C.A."/>
            <person name="Clavel T."/>
        </authorList>
    </citation>
    <scope>NUCLEOTIDE SEQUENCE [LARGE SCALE GENOMIC DNA]</scope>
    <source>
        <strain evidence="9 10">CLA-AP-H29</strain>
    </source>
</reference>
<keyword evidence="3" id="KW-1003">Cell membrane</keyword>
<feature type="transmembrane region" description="Helical" evidence="7">
    <location>
        <begin position="135"/>
        <end position="162"/>
    </location>
</feature>
<keyword evidence="4 7" id="KW-0812">Transmembrane</keyword>
<feature type="domain" description="ABC transmembrane type-1" evidence="8">
    <location>
        <begin position="96"/>
        <end position="297"/>
    </location>
</feature>
<dbReference type="Pfam" id="PF19300">
    <property type="entry name" value="BPD_transp_1_N"/>
    <property type="match status" value="1"/>
</dbReference>
<proteinExistence type="inferred from homology"/>
<keyword evidence="5 7" id="KW-1133">Transmembrane helix</keyword>
<evidence type="ECO:0000256" key="1">
    <source>
        <dbReference type="ARBA" id="ARBA00004651"/>
    </source>
</evidence>
<dbReference type="RefSeq" id="WP_294518053.1">
    <property type="nucleotide sequence ID" value="NZ_JBBMFK010000008.1"/>
</dbReference>
<name>A0ABV1E8F4_9FIRM</name>
<keyword evidence="6 7" id="KW-0472">Membrane</keyword>
<feature type="transmembrane region" description="Helical" evidence="7">
    <location>
        <begin position="174"/>
        <end position="193"/>
    </location>
</feature>
<accession>A0ABV1E8F4</accession>
<dbReference type="InterPro" id="IPR000515">
    <property type="entry name" value="MetI-like"/>
</dbReference>
<dbReference type="Gene3D" id="1.10.3720.10">
    <property type="entry name" value="MetI-like"/>
    <property type="match status" value="1"/>
</dbReference>
<sequence length="308" mass="33945">MLNYIIRRVLIGILTMLFLITATFFLMRIIPGSPFINDDESVAAQKQYEQLERKHGLDKPLLEQYGIYMKGLIHGDLGESLIRKGKTVVDIIGTTAPVTMRLGLTAFVFSMVVGIGLGIAAALSKRRWINNFVMLLSTIGVSVPNFLLAVFLMLVFCVGLGLFPTIGLKTPLHYVLPTIAVSLHPIAMISRLTRTSMMEVMRQDYMILARSKGTPKWQVIIKHGLRNALLPVVTYAGPLIASLLTGSFVVETLFSIPGIGSEFVSSVTNRDYTLIMGLTIFMGFLVIVMNLLSDLVAAAVDPRIKLDK</sequence>
<evidence type="ECO:0000256" key="5">
    <source>
        <dbReference type="ARBA" id="ARBA00022989"/>
    </source>
</evidence>
<gene>
    <name evidence="9" type="ORF">WMO64_06570</name>
</gene>
<comment type="subcellular location">
    <subcellularLocation>
        <location evidence="1 7">Cell membrane</location>
        <topology evidence="1 7">Multi-pass membrane protein</topology>
    </subcellularLocation>
</comment>
<feature type="transmembrane region" description="Helical" evidence="7">
    <location>
        <begin position="274"/>
        <end position="300"/>
    </location>
</feature>
<evidence type="ECO:0000256" key="3">
    <source>
        <dbReference type="ARBA" id="ARBA00022475"/>
    </source>
</evidence>
<evidence type="ECO:0000256" key="2">
    <source>
        <dbReference type="ARBA" id="ARBA00022448"/>
    </source>
</evidence>
<protein>
    <submittedName>
        <fullName evidence="9">ABC transporter permease</fullName>
    </submittedName>
</protein>
<keyword evidence="10" id="KW-1185">Reference proteome</keyword>
<comment type="similarity">
    <text evidence="7">Belongs to the binding-protein-dependent transport system permease family.</text>
</comment>
<keyword evidence="2 7" id="KW-0813">Transport</keyword>
<dbReference type="InterPro" id="IPR035906">
    <property type="entry name" value="MetI-like_sf"/>
</dbReference>
<feature type="transmembrane region" description="Helical" evidence="7">
    <location>
        <begin position="9"/>
        <end position="30"/>
    </location>
</feature>
<dbReference type="EMBL" id="JBBMFK010000008">
    <property type="protein sequence ID" value="MEQ2443129.1"/>
    <property type="molecule type" value="Genomic_DNA"/>
</dbReference>
<dbReference type="InterPro" id="IPR045621">
    <property type="entry name" value="BPD_transp_1_N"/>
</dbReference>
<dbReference type="PANTHER" id="PTHR43163">
    <property type="entry name" value="DIPEPTIDE TRANSPORT SYSTEM PERMEASE PROTEIN DPPB-RELATED"/>
    <property type="match status" value="1"/>
</dbReference>
<feature type="transmembrane region" description="Helical" evidence="7">
    <location>
        <begin position="232"/>
        <end position="254"/>
    </location>
</feature>
<evidence type="ECO:0000256" key="4">
    <source>
        <dbReference type="ARBA" id="ARBA00022692"/>
    </source>
</evidence>
<organism evidence="9 10">
    <name type="scientific">Pseudoflavonifractor intestinihominis</name>
    <dbReference type="NCBI Taxonomy" id="3133171"/>
    <lineage>
        <taxon>Bacteria</taxon>
        <taxon>Bacillati</taxon>
        <taxon>Bacillota</taxon>
        <taxon>Clostridia</taxon>
        <taxon>Eubacteriales</taxon>
        <taxon>Oscillospiraceae</taxon>
        <taxon>Pseudoflavonifractor</taxon>
    </lineage>
</organism>
<dbReference type="Proteomes" id="UP001464378">
    <property type="component" value="Unassembled WGS sequence"/>
</dbReference>
<dbReference type="SUPFAM" id="SSF161098">
    <property type="entry name" value="MetI-like"/>
    <property type="match status" value="1"/>
</dbReference>
<evidence type="ECO:0000256" key="6">
    <source>
        <dbReference type="ARBA" id="ARBA00023136"/>
    </source>
</evidence>
<dbReference type="Pfam" id="PF00528">
    <property type="entry name" value="BPD_transp_1"/>
    <property type="match status" value="1"/>
</dbReference>
<comment type="caution">
    <text evidence="9">The sequence shown here is derived from an EMBL/GenBank/DDBJ whole genome shotgun (WGS) entry which is preliminary data.</text>
</comment>
<evidence type="ECO:0000313" key="9">
    <source>
        <dbReference type="EMBL" id="MEQ2443129.1"/>
    </source>
</evidence>
<dbReference type="CDD" id="cd06261">
    <property type="entry name" value="TM_PBP2"/>
    <property type="match status" value="1"/>
</dbReference>
<evidence type="ECO:0000256" key="7">
    <source>
        <dbReference type="RuleBase" id="RU363032"/>
    </source>
</evidence>